<accession>A0A2M4D0U0</accession>
<reference evidence="2" key="1">
    <citation type="submission" date="2018-01" db="EMBL/GenBank/DDBJ databases">
        <title>An insight into the sialome of Amazonian anophelines.</title>
        <authorList>
            <person name="Ribeiro J.M."/>
            <person name="Scarpassa V."/>
            <person name="Calvo E."/>
        </authorList>
    </citation>
    <scope>NUCLEOTIDE SEQUENCE</scope>
</reference>
<keyword evidence="1" id="KW-0472">Membrane</keyword>
<dbReference type="PROSITE" id="PS51257">
    <property type="entry name" value="PROKAR_LIPOPROTEIN"/>
    <property type="match status" value="1"/>
</dbReference>
<organism evidence="2">
    <name type="scientific">Anopheles darlingi</name>
    <name type="common">Mosquito</name>
    <dbReference type="NCBI Taxonomy" id="43151"/>
    <lineage>
        <taxon>Eukaryota</taxon>
        <taxon>Metazoa</taxon>
        <taxon>Ecdysozoa</taxon>
        <taxon>Arthropoda</taxon>
        <taxon>Hexapoda</taxon>
        <taxon>Insecta</taxon>
        <taxon>Pterygota</taxon>
        <taxon>Neoptera</taxon>
        <taxon>Endopterygota</taxon>
        <taxon>Diptera</taxon>
        <taxon>Nematocera</taxon>
        <taxon>Culicoidea</taxon>
        <taxon>Culicidae</taxon>
        <taxon>Anophelinae</taxon>
        <taxon>Anopheles</taxon>
    </lineage>
</organism>
<feature type="transmembrane region" description="Helical" evidence="1">
    <location>
        <begin position="39"/>
        <end position="60"/>
    </location>
</feature>
<feature type="transmembrane region" description="Helical" evidence="1">
    <location>
        <begin position="7"/>
        <end position="27"/>
    </location>
</feature>
<evidence type="ECO:0000313" key="2">
    <source>
        <dbReference type="EMBL" id="MBW71200.1"/>
    </source>
</evidence>
<protein>
    <submittedName>
        <fullName evidence="2">Uncharacterized protein</fullName>
    </submittedName>
</protein>
<proteinExistence type="predicted"/>
<keyword evidence="1" id="KW-1133">Transmembrane helix</keyword>
<dbReference type="AlphaFoldDB" id="A0A2M4D0U0"/>
<dbReference type="EMBL" id="GGFL01007022">
    <property type="protein sequence ID" value="MBW71200.1"/>
    <property type="molecule type" value="Transcribed_RNA"/>
</dbReference>
<name>A0A2M4D0U0_ANODA</name>
<sequence>MHRPISIIHIITTITIITIISCIRIGHTRLARPAPLSRPAMVPAVAVEGAAITGSVVVAVRSMDYHQRILSTMSC</sequence>
<evidence type="ECO:0000256" key="1">
    <source>
        <dbReference type="SAM" id="Phobius"/>
    </source>
</evidence>
<keyword evidence="1" id="KW-0812">Transmembrane</keyword>